<protein>
    <submittedName>
        <fullName evidence="1">Uncharacterized protein</fullName>
    </submittedName>
</protein>
<gene>
    <name evidence="1" type="ORF">L6452_33679</name>
</gene>
<dbReference type="Proteomes" id="UP001055879">
    <property type="component" value="Linkage Group LG12"/>
</dbReference>
<evidence type="ECO:0000313" key="1">
    <source>
        <dbReference type="EMBL" id="KAI3684455.1"/>
    </source>
</evidence>
<accession>A0ACB8YG43</accession>
<reference evidence="1 2" key="2">
    <citation type="journal article" date="2022" name="Mol. Ecol. Resour.">
        <title>The genomes of chicory, endive, great burdock and yacon provide insights into Asteraceae paleo-polyploidization history and plant inulin production.</title>
        <authorList>
            <person name="Fan W."/>
            <person name="Wang S."/>
            <person name="Wang H."/>
            <person name="Wang A."/>
            <person name="Jiang F."/>
            <person name="Liu H."/>
            <person name="Zhao H."/>
            <person name="Xu D."/>
            <person name="Zhang Y."/>
        </authorList>
    </citation>
    <scope>NUCLEOTIDE SEQUENCE [LARGE SCALE GENOMIC DNA]</scope>
    <source>
        <strain evidence="2">cv. Niubang</strain>
    </source>
</reference>
<reference evidence="2" key="1">
    <citation type="journal article" date="2022" name="Mol. Ecol. Resour.">
        <title>The genomes of chicory, endive, great burdock and yacon provide insights into Asteraceae palaeo-polyploidization history and plant inulin production.</title>
        <authorList>
            <person name="Fan W."/>
            <person name="Wang S."/>
            <person name="Wang H."/>
            <person name="Wang A."/>
            <person name="Jiang F."/>
            <person name="Liu H."/>
            <person name="Zhao H."/>
            <person name="Xu D."/>
            <person name="Zhang Y."/>
        </authorList>
    </citation>
    <scope>NUCLEOTIDE SEQUENCE [LARGE SCALE GENOMIC DNA]</scope>
    <source>
        <strain evidence="2">cv. Niubang</strain>
    </source>
</reference>
<name>A0ACB8YG43_ARCLA</name>
<keyword evidence="2" id="KW-1185">Reference proteome</keyword>
<comment type="caution">
    <text evidence="1">The sequence shown here is derived from an EMBL/GenBank/DDBJ whole genome shotgun (WGS) entry which is preliminary data.</text>
</comment>
<evidence type="ECO:0000313" key="2">
    <source>
        <dbReference type="Proteomes" id="UP001055879"/>
    </source>
</evidence>
<dbReference type="EMBL" id="CM042058">
    <property type="protein sequence ID" value="KAI3684455.1"/>
    <property type="molecule type" value="Genomic_DNA"/>
</dbReference>
<organism evidence="1 2">
    <name type="scientific">Arctium lappa</name>
    <name type="common">Greater burdock</name>
    <name type="synonym">Lappa major</name>
    <dbReference type="NCBI Taxonomy" id="4217"/>
    <lineage>
        <taxon>Eukaryota</taxon>
        <taxon>Viridiplantae</taxon>
        <taxon>Streptophyta</taxon>
        <taxon>Embryophyta</taxon>
        <taxon>Tracheophyta</taxon>
        <taxon>Spermatophyta</taxon>
        <taxon>Magnoliopsida</taxon>
        <taxon>eudicotyledons</taxon>
        <taxon>Gunneridae</taxon>
        <taxon>Pentapetalae</taxon>
        <taxon>asterids</taxon>
        <taxon>campanulids</taxon>
        <taxon>Asterales</taxon>
        <taxon>Asteraceae</taxon>
        <taxon>Carduoideae</taxon>
        <taxon>Cardueae</taxon>
        <taxon>Arctiinae</taxon>
        <taxon>Arctium</taxon>
    </lineage>
</organism>
<proteinExistence type="predicted"/>
<sequence length="119" mass="13533">MVSDSFKALNNSPSSSTSPSISIFSSIFLLQLSTFQAIGKYMITDLVVLVSFNFKAQDWYEYECVEAETDFYITTTYECIDIRHSSTTTYHTLNRVSALSQPQVNLTTSNLDQIYLIRD</sequence>